<comment type="pathway">
    <text evidence="2">Glycan metabolism; osmoregulated periplasmic glucan (OPG) biosynthesis.</text>
</comment>
<protein>
    <submittedName>
        <fullName evidence="6">Glucan biosynthesis protein G</fullName>
    </submittedName>
</protein>
<gene>
    <name evidence="6" type="ORF">QJV27_00865</name>
</gene>
<dbReference type="SUPFAM" id="SSF81296">
    <property type="entry name" value="E set domains"/>
    <property type="match status" value="1"/>
</dbReference>
<evidence type="ECO:0000313" key="6">
    <source>
        <dbReference type="EMBL" id="MDI2089939.1"/>
    </source>
</evidence>
<evidence type="ECO:0000256" key="4">
    <source>
        <dbReference type="ARBA" id="ARBA00022764"/>
    </source>
</evidence>
<keyword evidence="7" id="KW-1185">Reference proteome</keyword>
<evidence type="ECO:0000256" key="3">
    <source>
        <dbReference type="ARBA" id="ARBA00009284"/>
    </source>
</evidence>
<comment type="caution">
    <text evidence="6">The sequence shown here is derived from an EMBL/GenBank/DDBJ whole genome shotgun (WGS) entry which is preliminary data.</text>
</comment>
<feature type="domain" description="Glucan biosynthesis periplasmic MdoG C-terminal" evidence="5">
    <location>
        <begin position="49"/>
        <end position="519"/>
    </location>
</feature>
<keyword evidence="4" id="KW-0574">Periplasm</keyword>
<proteinExistence type="inferred from homology"/>
<dbReference type="Pfam" id="PF04349">
    <property type="entry name" value="MdoG"/>
    <property type="match status" value="1"/>
</dbReference>
<dbReference type="PANTHER" id="PTHR30504">
    <property type="entry name" value="GLUCANS BIOSYNTHESIS PROTEIN"/>
    <property type="match status" value="1"/>
</dbReference>
<dbReference type="InterPro" id="IPR011013">
    <property type="entry name" value="Gal_mutarotase_sf_dom"/>
</dbReference>
<comment type="subcellular location">
    <subcellularLocation>
        <location evidence="1">Periplasm</location>
    </subcellularLocation>
</comment>
<dbReference type="Gene3D" id="2.70.98.10">
    <property type="match status" value="1"/>
</dbReference>
<dbReference type="EMBL" id="JASBAO010000001">
    <property type="protein sequence ID" value="MDI2089939.1"/>
    <property type="molecule type" value="Genomic_DNA"/>
</dbReference>
<comment type="similarity">
    <text evidence="3">Belongs to the OpgD/OpgG family.</text>
</comment>
<dbReference type="PROSITE" id="PS51318">
    <property type="entry name" value="TAT"/>
    <property type="match status" value="1"/>
</dbReference>
<name>A0ABT6Q0C4_9PROT</name>
<dbReference type="PIRSF" id="PIRSF006281">
    <property type="entry name" value="MdoG"/>
    <property type="match status" value="1"/>
</dbReference>
<dbReference type="Gene3D" id="2.60.40.10">
    <property type="entry name" value="Immunoglobulins"/>
    <property type="match status" value="1"/>
</dbReference>
<dbReference type="SUPFAM" id="SSF74650">
    <property type="entry name" value="Galactose mutarotase-like"/>
    <property type="match status" value="1"/>
</dbReference>
<dbReference type="InterPro" id="IPR014756">
    <property type="entry name" value="Ig_E-set"/>
</dbReference>
<evidence type="ECO:0000256" key="2">
    <source>
        <dbReference type="ARBA" id="ARBA00005001"/>
    </source>
</evidence>
<reference evidence="6" key="1">
    <citation type="submission" date="2023-05" db="EMBL/GenBank/DDBJ databases">
        <title>Whole genome sequence of Commensalibacter sp.</title>
        <authorList>
            <person name="Charoenyingcharoen P."/>
            <person name="Yukphan P."/>
        </authorList>
    </citation>
    <scope>NUCLEOTIDE SEQUENCE</scope>
    <source>
        <strain evidence="6">TBRC 16381</strain>
    </source>
</reference>
<accession>A0ABT6Q0C4</accession>
<dbReference type="PANTHER" id="PTHR30504:SF2">
    <property type="entry name" value="GLUCANS BIOSYNTHESIS PROTEIN G"/>
    <property type="match status" value="1"/>
</dbReference>
<organism evidence="6 7">
    <name type="scientific">Commensalibacter oyaizuii</name>
    <dbReference type="NCBI Taxonomy" id="3043873"/>
    <lineage>
        <taxon>Bacteria</taxon>
        <taxon>Pseudomonadati</taxon>
        <taxon>Pseudomonadota</taxon>
        <taxon>Alphaproteobacteria</taxon>
        <taxon>Acetobacterales</taxon>
        <taxon>Acetobacteraceae</taxon>
    </lineage>
</organism>
<dbReference type="InterPro" id="IPR013783">
    <property type="entry name" value="Ig-like_fold"/>
</dbReference>
<dbReference type="Proteomes" id="UP001431634">
    <property type="component" value="Unassembled WGS sequence"/>
</dbReference>
<dbReference type="InterPro" id="IPR007444">
    <property type="entry name" value="Glucan_biosyn_MdoG_C"/>
</dbReference>
<dbReference type="InterPro" id="IPR014438">
    <property type="entry name" value="Glucan_biosyn_MdoG/MdoD"/>
</dbReference>
<evidence type="ECO:0000259" key="5">
    <source>
        <dbReference type="Pfam" id="PF04349"/>
    </source>
</evidence>
<evidence type="ECO:0000313" key="7">
    <source>
        <dbReference type="Proteomes" id="UP001431634"/>
    </source>
</evidence>
<dbReference type="InterPro" id="IPR014718">
    <property type="entry name" value="GH-type_carb-bd"/>
</dbReference>
<dbReference type="RefSeq" id="WP_281447103.1">
    <property type="nucleotide sequence ID" value="NZ_JASBAO010000001.1"/>
</dbReference>
<evidence type="ECO:0000256" key="1">
    <source>
        <dbReference type="ARBA" id="ARBA00004418"/>
    </source>
</evidence>
<dbReference type="InterPro" id="IPR006311">
    <property type="entry name" value="TAT_signal"/>
</dbReference>
<sequence length="521" mass="58525">MVFRRDLLRSAAGVSLASVVGGGITKTSLLPQAVAADNQPSNDNQGKPFDQATVREMARSLAGHPYKAPTDKLPEAVDKLDFDGFRSIVYKPEQALWNGDNLNFAVQFFPRGFLYRPRLDIYEVIDGVSKPVTYSPDLFNYSNPKLRVEENLGFSGIKLMTKLNQNEVMEEFAVFLGASYFRAIAKGQQYGLSARGFAKGTADPQGEEFPLFRAFWLVKPKAGIESLVIYALLDSPSLTGAFRFTIRPGATTIFDVESYFYPRKLIANGGIAPLTGMFYFDANNRSHVDDWRPAAHDSEGLLMWTGTGEEIWRPLNNPVDLQYSVFTDVAPKGFGLMQRKHDFAQYEDLALHYELRPSLWVEPVGEWPAGSVNLVEIPTPSEVNDNIVVFWRPKQPLKEKVEYPFTYRLYWGWDNPWPTSLARVAATRVGSVVDKPDVRFFCVDFFDGPLNNFPANKQLTLKVSSSTGKISNIVTESNSVTHGWRATFEFAPEGAKVAELKCVLMDGDKPISEQWVYRWTA</sequence>